<dbReference type="GeneID" id="33937003"/>
<accession>A0A219APH4</accession>
<keyword evidence="3" id="KW-1185">Reference proteome</keyword>
<name>A0A219APH4_METCM</name>
<dbReference type="EMBL" id="LSBJ02000007">
    <property type="protein sequence ID" value="OWT42727.1"/>
    <property type="molecule type" value="Genomic_DNA"/>
</dbReference>
<organism evidence="2 3">
    <name type="scientific">Pochonia chlamydosporia 170</name>
    <dbReference type="NCBI Taxonomy" id="1380566"/>
    <lineage>
        <taxon>Eukaryota</taxon>
        <taxon>Fungi</taxon>
        <taxon>Dikarya</taxon>
        <taxon>Ascomycota</taxon>
        <taxon>Pezizomycotina</taxon>
        <taxon>Sordariomycetes</taxon>
        <taxon>Hypocreomycetidae</taxon>
        <taxon>Hypocreales</taxon>
        <taxon>Clavicipitaceae</taxon>
        <taxon>Pochonia</taxon>
    </lineage>
</organism>
<dbReference type="Proteomes" id="UP000078397">
    <property type="component" value="Unassembled WGS sequence"/>
</dbReference>
<comment type="caution">
    <text evidence="2">The sequence shown here is derived from an EMBL/GenBank/DDBJ whole genome shotgun (WGS) entry which is preliminary data.</text>
</comment>
<feature type="region of interest" description="Disordered" evidence="1">
    <location>
        <begin position="129"/>
        <end position="172"/>
    </location>
</feature>
<evidence type="ECO:0000313" key="3">
    <source>
        <dbReference type="Proteomes" id="UP000078397"/>
    </source>
</evidence>
<dbReference type="RefSeq" id="XP_022285208.1">
    <property type="nucleotide sequence ID" value="XM_022429796.1"/>
</dbReference>
<evidence type="ECO:0000256" key="1">
    <source>
        <dbReference type="SAM" id="MobiDB-lite"/>
    </source>
</evidence>
<dbReference type="AlphaFoldDB" id="A0A219APH4"/>
<sequence length="230" mass="25664">MTPTGFTHGLATCTLMRKRHHGKLEKVIAQFDRRTWMTCSTAPLTRRLVYSNSAEPLSKGQVCWLIQAQVGVILGTTTPYLARVLSYSCLLDTRAVGSSNQRRKSPSRPVVGWRSFAQVRSTKRVHFRTDLVSPQHDGSEQQRAIPIVSPRPPSISHQEKSLQVRSRSSTRRHISQPVTMNFHQTLDAPPDLDPLPVAQCSMSVFNVPLTYQGTQPAQPRQAIPQVSMSG</sequence>
<reference evidence="2 3" key="1">
    <citation type="journal article" date="2016" name="PLoS Pathog.">
        <title>Biosynthesis of antibiotic leucinostatins in bio-control fungus Purpureocillium lilacinum and their inhibition on phytophthora revealed by genome mining.</title>
        <authorList>
            <person name="Wang G."/>
            <person name="Liu Z."/>
            <person name="Lin R."/>
            <person name="Li E."/>
            <person name="Mao Z."/>
            <person name="Ling J."/>
            <person name="Yang Y."/>
            <person name="Yin W.B."/>
            <person name="Xie B."/>
        </authorList>
    </citation>
    <scope>NUCLEOTIDE SEQUENCE [LARGE SCALE GENOMIC DNA]</scope>
    <source>
        <strain evidence="2">170</strain>
    </source>
</reference>
<evidence type="ECO:0000313" key="2">
    <source>
        <dbReference type="EMBL" id="OWT42727.1"/>
    </source>
</evidence>
<proteinExistence type="predicted"/>
<gene>
    <name evidence="2" type="ORF">VFPPC_18140</name>
</gene>
<dbReference type="KEGG" id="pchm:VFPPC_18140"/>
<protein>
    <submittedName>
        <fullName evidence="2">Uncharacterized protein</fullName>
    </submittedName>
</protein>